<evidence type="ECO:0000313" key="8">
    <source>
        <dbReference type="EMBL" id="KAF4670819.1"/>
    </source>
</evidence>
<dbReference type="InterPro" id="IPR029058">
    <property type="entry name" value="AB_hydrolase_fold"/>
</dbReference>
<dbReference type="InterPro" id="IPR001563">
    <property type="entry name" value="Peptidase_S10"/>
</dbReference>
<dbReference type="Pfam" id="PF00450">
    <property type="entry name" value="Peptidase_S10"/>
    <property type="match status" value="1"/>
</dbReference>
<evidence type="ECO:0000256" key="7">
    <source>
        <dbReference type="RuleBase" id="RU361156"/>
    </source>
</evidence>
<dbReference type="PANTHER" id="PTHR11802:SF113">
    <property type="entry name" value="SERINE CARBOXYPEPTIDASE CTSA-4.1"/>
    <property type="match status" value="1"/>
</dbReference>
<name>A0A7J6MGT9_PERCH</name>
<dbReference type="InterPro" id="IPR018202">
    <property type="entry name" value="Ser_caboxypep_ser_AS"/>
</dbReference>
<dbReference type="EMBL" id="JAAPAO010000146">
    <property type="protein sequence ID" value="KAF4670819.1"/>
    <property type="molecule type" value="Genomic_DNA"/>
</dbReference>
<proteinExistence type="inferred from homology"/>
<evidence type="ECO:0000256" key="6">
    <source>
        <dbReference type="ARBA" id="ARBA00023180"/>
    </source>
</evidence>
<feature type="chain" id="PRO_5029931038" description="Carboxypeptidase" evidence="7">
    <location>
        <begin position="18"/>
        <end position="391"/>
    </location>
</feature>
<dbReference type="PROSITE" id="PS00131">
    <property type="entry name" value="CARBOXYPEPT_SER_SER"/>
    <property type="match status" value="1"/>
</dbReference>
<reference evidence="8 9" key="1">
    <citation type="submission" date="2020-04" db="EMBL/GenBank/DDBJ databases">
        <title>Perkinsus chesapeaki whole genome sequence.</title>
        <authorList>
            <person name="Bogema D.R."/>
        </authorList>
    </citation>
    <scope>NUCLEOTIDE SEQUENCE [LARGE SCALE GENOMIC DNA]</scope>
    <source>
        <strain evidence="8">ATCC PRA-425</strain>
    </source>
</reference>
<gene>
    <name evidence="8" type="ORF">FOL47_001826</name>
</gene>
<dbReference type="OrthoDB" id="443318at2759"/>
<dbReference type="Proteomes" id="UP000591131">
    <property type="component" value="Unassembled WGS sequence"/>
</dbReference>
<organism evidence="8 9">
    <name type="scientific">Perkinsus chesapeaki</name>
    <name type="common">Clam parasite</name>
    <name type="synonym">Perkinsus andrewsi</name>
    <dbReference type="NCBI Taxonomy" id="330153"/>
    <lineage>
        <taxon>Eukaryota</taxon>
        <taxon>Sar</taxon>
        <taxon>Alveolata</taxon>
        <taxon>Perkinsozoa</taxon>
        <taxon>Perkinsea</taxon>
        <taxon>Perkinsida</taxon>
        <taxon>Perkinsidae</taxon>
        <taxon>Perkinsus</taxon>
    </lineage>
</organism>
<evidence type="ECO:0000256" key="5">
    <source>
        <dbReference type="ARBA" id="ARBA00022801"/>
    </source>
</evidence>
<dbReference type="Gene3D" id="3.40.50.1820">
    <property type="entry name" value="alpha/beta hydrolase"/>
    <property type="match status" value="1"/>
</dbReference>
<dbReference type="PRINTS" id="PR00724">
    <property type="entry name" value="CRBOXYPTASEC"/>
</dbReference>
<keyword evidence="2 7" id="KW-0121">Carboxypeptidase</keyword>
<evidence type="ECO:0000256" key="1">
    <source>
        <dbReference type="ARBA" id="ARBA00009431"/>
    </source>
</evidence>
<keyword evidence="6" id="KW-0325">Glycoprotein</keyword>
<evidence type="ECO:0000256" key="4">
    <source>
        <dbReference type="ARBA" id="ARBA00022729"/>
    </source>
</evidence>
<evidence type="ECO:0000313" key="9">
    <source>
        <dbReference type="Proteomes" id="UP000591131"/>
    </source>
</evidence>
<comment type="caution">
    <text evidence="8">The sequence shown here is derived from an EMBL/GenBank/DDBJ whole genome shotgun (WGS) entry which is preliminary data.</text>
</comment>
<keyword evidence="9" id="KW-1185">Reference proteome</keyword>
<dbReference type="PANTHER" id="PTHR11802">
    <property type="entry name" value="SERINE PROTEASE FAMILY S10 SERINE CARBOXYPEPTIDASE"/>
    <property type="match status" value="1"/>
</dbReference>
<keyword evidence="4 7" id="KW-0732">Signal</keyword>
<sequence length="391" mass="44216">MFTPVVQILLLSVPAVGQMLMNGMFAPDDFLGGPKKQPVSVPGAEEFFKPKLTITSMKQNGGFSSGTYDHDETGVAEDMYAFLVHLFDKHPEYNRKFYITGESYAGHYIPAISHKIFIENQKANTLTIKLEGVAIGNGMTDPEEQYKWYPDMAYNSTTAPSRVSKLEYWIMKATVPGCVDAIKSCNKNGGWRCSVAFLRCNLPLLTPYQLKGLNPYDMRKKCDHPPLCYDFSNVDKFLNNKSVQEQLGVNTEWQQCNKIVNLLFNQDWMHNFHTLLTDQIEGGLRVLIYAGDVDYICNWIGNKHWALELEWKGQEKFKNEEDKEYKDPSGTAVGKLRSVTLDNGGQFAFMQVYQAGHTVPMDQPAVALQMVNQFLDNELPTSHLSESGTRS</sequence>
<feature type="signal peptide" evidence="7">
    <location>
        <begin position="1"/>
        <end position="17"/>
    </location>
</feature>
<protein>
    <recommendedName>
        <fullName evidence="7">Carboxypeptidase</fullName>
        <ecNumber evidence="7">3.4.16.-</ecNumber>
    </recommendedName>
</protein>
<dbReference type="Gene3D" id="1.10.287.410">
    <property type="match status" value="1"/>
</dbReference>
<dbReference type="EC" id="3.4.16.-" evidence="7"/>
<evidence type="ECO:0000256" key="3">
    <source>
        <dbReference type="ARBA" id="ARBA00022670"/>
    </source>
</evidence>
<dbReference type="GO" id="GO:0006508">
    <property type="term" value="P:proteolysis"/>
    <property type="evidence" value="ECO:0007669"/>
    <property type="project" value="UniProtKB-KW"/>
</dbReference>
<accession>A0A7J6MGT9</accession>
<comment type="similarity">
    <text evidence="1 7">Belongs to the peptidase S10 family.</text>
</comment>
<keyword evidence="3 7" id="KW-0645">Protease</keyword>
<keyword evidence="5 7" id="KW-0378">Hydrolase</keyword>
<dbReference type="SUPFAM" id="SSF53474">
    <property type="entry name" value="alpha/beta-Hydrolases"/>
    <property type="match status" value="1"/>
</dbReference>
<dbReference type="GO" id="GO:0004185">
    <property type="term" value="F:serine-type carboxypeptidase activity"/>
    <property type="evidence" value="ECO:0007669"/>
    <property type="project" value="UniProtKB-UniRule"/>
</dbReference>
<evidence type="ECO:0000256" key="2">
    <source>
        <dbReference type="ARBA" id="ARBA00022645"/>
    </source>
</evidence>
<dbReference type="AlphaFoldDB" id="A0A7J6MGT9"/>